<evidence type="ECO:0000313" key="2">
    <source>
        <dbReference type="EMBL" id="KAF2863269.1"/>
    </source>
</evidence>
<protein>
    <submittedName>
        <fullName evidence="2">Uncharacterized protein</fullName>
    </submittedName>
</protein>
<sequence>MLQLNVVYPFAFSVKDDTILAPEVTGLRLPLVGIAVGETAKPHRSIWQPKPRPLATASAIFSAFTVAHDSSCNDRAARLGDLNVQPAVFIHLDHHGYGSLHEPPRQHHLPKACSKSDPAGHAPAFSDHLSHAAANPWLVVKLTRAMVDMGGEALGSLPCLLE</sequence>
<evidence type="ECO:0000313" key="3">
    <source>
        <dbReference type="Proteomes" id="UP000799421"/>
    </source>
</evidence>
<dbReference type="AlphaFoldDB" id="A0A6A7C880"/>
<feature type="region of interest" description="Disordered" evidence="1">
    <location>
        <begin position="101"/>
        <end position="120"/>
    </location>
</feature>
<proteinExistence type="predicted"/>
<accession>A0A6A7C880</accession>
<dbReference type="Proteomes" id="UP000799421">
    <property type="component" value="Unassembled WGS sequence"/>
</dbReference>
<organism evidence="2 3">
    <name type="scientific">Piedraia hortae CBS 480.64</name>
    <dbReference type="NCBI Taxonomy" id="1314780"/>
    <lineage>
        <taxon>Eukaryota</taxon>
        <taxon>Fungi</taxon>
        <taxon>Dikarya</taxon>
        <taxon>Ascomycota</taxon>
        <taxon>Pezizomycotina</taxon>
        <taxon>Dothideomycetes</taxon>
        <taxon>Dothideomycetidae</taxon>
        <taxon>Capnodiales</taxon>
        <taxon>Piedraiaceae</taxon>
        <taxon>Piedraia</taxon>
    </lineage>
</organism>
<keyword evidence="3" id="KW-1185">Reference proteome</keyword>
<dbReference type="EMBL" id="MU005962">
    <property type="protein sequence ID" value="KAF2863269.1"/>
    <property type="molecule type" value="Genomic_DNA"/>
</dbReference>
<gene>
    <name evidence="2" type="ORF">K470DRAFT_268448</name>
</gene>
<reference evidence="2" key="1">
    <citation type="journal article" date="2020" name="Stud. Mycol.">
        <title>101 Dothideomycetes genomes: a test case for predicting lifestyles and emergence of pathogens.</title>
        <authorList>
            <person name="Haridas S."/>
            <person name="Albert R."/>
            <person name="Binder M."/>
            <person name="Bloem J."/>
            <person name="Labutti K."/>
            <person name="Salamov A."/>
            <person name="Andreopoulos B."/>
            <person name="Baker S."/>
            <person name="Barry K."/>
            <person name="Bills G."/>
            <person name="Bluhm B."/>
            <person name="Cannon C."/>
            <person name="Castanera R."/>
            <person name="Culley D."/>
            <person name="Daum C."/>
            <person name="Ezra D."/>
            <person name="Gonzalez J."/>
            <person name="Henrissat B."/>
            <person name="Kuo A."/>
            <person name="Liang C."/>
            <person name="Lipzen A."/>
            <person name="Lutzoni F."/>
            <person name="Magnuson J."/>
            <person name="Mondo S."/>
            <person name="Nolan M."/>
            <person name="Ohm R."/>
            <person name="Pangilinan J."/>
            <person name="Park H.-J."/>
            <person name="Ramirez L."/>
            <person name="Alfaro M."/>
            <person name="Sun H."/>
            <person name="Tritt A."/>
            <person name="Yoshinaga Y."/>
            <person name="Zwiers L.-H."/>
            <person name="Turgeon B."/>
            <person name="Goodwin S."/>
            <person name="Spatafora J."/>
            <person name="Crous P."/>
            <person name="Grigoriev I."/>
        </authorList>
    </citation>
    <scope>NUCLEOTIDE SEQUENCE</scope>
    <source>
        <strain evidence="2">CBS 480.64</strain>
    </source>
</reference>
<name>A0A6A7C880_9PEZI</name>
<evidence type="ECO:0000256" key="1">
    <source>
        <dbReference type="SAM" id="MobiDB-lite"/>
    </source>
</evidence>